<keyword evidence="3" id="KW-1185">Reference proteome</keyword>
<feature type="compositionally biased region" description="Basic and acidic residues" evidence="1">
    <location>
        <begin position="49"/>
        <end position="80"/>
    </location>
</feature>
<protein>
    <submittedName>
        <fullName evidence="2">Uncharacterized protein</fullName>
    </submittedName>
</protein>
<evidence type="ECO:0000256" key="1">
    <source>
        <dbReference type="SAM" id="MobiDB-lite"/>
    </source>
</evidence>
<proteinExistence type="predicted"/>
<accession>A0ABU6Q8M3</accession>
<comment type="caution">
    <text evidence="2">The sequence shown here is derived from an EMBL/GenBank/DDBJ whole genome shotgun (WGS) entry which is preliminary data.</text>
</comment>
<dbReference type="Proteomes" id="UP001341840">
    <property type="component" value="Unassembled WGS sequence"/>
</dbReference>
<feature type="region of interest" description="Disordered" evidence="1">
    <location>
        <begin position="1"/>
        <end position="88"/>
    </location>
</feature>
<gene>
    <name evidence="2" type="ORF">PIB30_020939</name>
</gene>
<sequence>MSDVRQEGTATATFWNKGGDAGAMRRSVDGDGVASATTRRELWVPVFDGDDRIGTRATTRGEDRDDGDDARRRREDRDKATPAAMEMS</sequence>
<dbReference type="EMBL" id="JASCZI010000068">
    <property type="protein sequence ID" value="MED6108166.1"/>
    <property type="molecule type" value="Genomic_DNA"/>
</dbReference>
<evidence type="ECO:0000313" key="3">
    <source>
        <dbReference type="Proteomes" id="UP001341840"/>
    </source>
</evidence>
<evidence type="ECO:0000313" key="2">
    <source>
        <dbReference type="EMBL" id="MED6108166.1"/>
    </source>
</evidence>
<organism evidence="2 3">
    <name type="scientific">Stylosanthes scabra</name>
    <dbReference type="NCBI Taxonomy" id="79078"/>
    <lineage>
        <taxon>Eukaryota</taxon>
        <taxon>Viridiplantae</taxon>
        <taxon>Streptophyta</taxon>
        <taxon>Embryophyta</taxon>
        <taxon>Tracheophyta</taxon>
        <taxon>Spermatophyta</taxon>
        <taxon>Magnoliopsida</taxon>
        <taxon>eudicotyledons</taxon>
        <taxon>Gunneridae</taxon>
        <taxon>Pentapetalae</taxon>
        <taxon>rosids</taxon>
        <taxon>fabids</taxon>
        <taxon>Fabales</taxon>
        <taxon>Fabaceae</taxon>
        <taxon>Papilionoideae</taxon>
        <taxon>50 kb inversion clade</taxon>
        <taxon>dalbergioids sensu lato</taxon>
        <taxon>Dalbergieae</taxon>
        <taxon>Pterocarpus clade</taxon>
        <taxon>Stylosanthes</taxon>
    </lineage>
</organism>
<reference evidence="2 3" key="1">
    <citation type="journal article" date="2023" name="Plants (Basel)">
        <title>Bridging the Gap: Combining Genomics and Transcriptomics Approaches to Understand Stylosanthes scabra, an Orphan Legume from the Brazilian Caatinga.</title>
        <authorList>
            <person name="Ferreira-Neto J.R.C."/>
            <person name="da Silva M.D."/>
            <person name="Binneck E."/>
            <person name="de Melo N.F."/>
            <person name="da Silva R.H."/>
            <person name="de Melo A.L.T.M."/>
            <person name="Pandolfi V."/>
            <person name="Bustamante F.O."/>
            <person name="Brasileiro-Vidal A.C."/>
            <person name="Benko-Iseppon A.M."/>
        </authorList>
    </citation>
    <scope>NUCLEOTIDE SEQUENCE [LARGE SCALE GENOMIC DNA]</scope>
    <source>
        <tissue evidence="2">Leaves</tissue>
    </source>
</reference>
<name>A0ABU6Q8M3_9FABA</name>